<feature type="region of interest" description="Disordered" evidence="1">
    <location>
        <begin position="206"/>
        <end position="264"/>
    </location>
</feature>
<dbReference type="EMBL" id="JAPDMQ010000157">
    <property type="protein sequence ID" value="KAK0532559.1"/>
    <property type="molecule type" value="Genomic_DNA"/>
</dbReference>
<feature type="chain" id="PRO_5043005515" evidence="3">
    <location>
        <begin position="19"/>
        <end position="294"/>
    </location>
</feature>
<keyword evidence="2" id="KW-0812">Transmembrane</keyword>
<gene>
    <name evidence="4" type="ORF">OC842_003257</name>
</gene>
<evidence type="ECO:0000313" key="5">
    <source>
        <dbReference type="Proteomes" id="UP001176521"/>
    </source>
</evidence>
<keyword evidence="3" id="KW-0732">Signal</keyword>
<evidence type="ECO:0000256" key="3">
    <source>
        <dbReference type="SAM" id="SignalP"/>
    </source>
</evidence>
<keyword evidence="2" id="KW-0472">Membrane</keyword>
<feature type="signal peptide" evidence="3">
    <location>
        <begin position="1"/>
        <end position="18"/>
    </location>
</feature>
<sequence>MRTAALASFLGAAALAHAHGSSSPHAMRRQSVRMAKRQEPQPGDTLYVNAPACDYYRCHVTYSTGDIIEVNWINAPANGNVQVSLMTEDSSTLVYNITTAPPTVPTNFCDSDDGLGVAVNGRTCGRVNFKLPSFVASGNYTFRVNSLPPAPYQDQYTDIVIVKKTSDNVQLQLTPLTGADGKTLQPTGAAYEGDANIASITTVPPAGATGAASGSAPAGTSTKGAPASSNANATTTTPATTAPAATNSTSSAPAASATKDAKSGAPMTLGAPLPIVPVAISAGSALVAAFLCLA</sequence>
<accession>A0AAN6GGE0</accession>
<reference evidence="4" key="1">
    <citation type="journal article" date="2023" name="PhytoFront">
        <title>Draft Genome Resources of Seven Strains of Tilletia horrida, Causal Agent of Kernel Smut of Rice.</title>
        <authorList>
            <person name="Khanal S."/>
            <person name="Antony Babu S."/>
            <person name="Zhou X.G."/>
        </authorList>
    </citation>
    <scope>NUCLEOTIDE SEQUENCE</scope>
    <source>
        <strain evidence="4">TX3</strain>
    </source>
</reference>
<proteinExistence type="predicted"/>
<keyword evidence="5" id="KW-1185">Reference proteome</keyword>
<evidence type="ECO:0000313" key="4">
    <source>
        <dbReference type="EMBL" id="KAK0532559.1"/>
    </source>
</evidence>
<feature type="compositionally biased region" description="Low complexity" evidence="1">
    <location>
        <begin position="206"/>
        <end position="258"/>
    </location>
</feature>
<keyword evidence="2" id="KW-1133">Transmembrane helix</keyword>
<dbReference type="Proteomes" id="UP001176521">
    <property type="component" value="Unassembled WGS sequence"/>
</dbReference>
<name>A0AAN6GGE0_9BASI</name>
<feature type="region of interest" description="Disordered" evidence="1">
    <location>
        <begin position="20"/>
        <end position="43"/>
    </location>
</feature>
<organism evidence="4 5">
    <name type="scientific">Tilletia horrida</name>
    <dbReference type="NCBI Taxonomy" id="155126"/>
    <lineage>
        <taxon>Eukaryota</taxon>
        <taxon>Fungi</taxon>
        <taxon>Dikarya</taxon>
        <taxon>Basidiomycota</taxon>
        <taxon>Ustilaginomycotina</taxon>
        <taxon>Exobasidiomycetes</taxon>
        <taxon>Tilletiales</taxon>
        <taxon>Tilletiaceae</taxon>
        <taxon>Tilletia</taxon>
    </lineage>
</organism>
<evidence type="ECO:0000256" key="2">
    <source>
        <dbReference type="SAM" id="Phobius"/>
    </source>
</evidence>
<dbReference type="AlphaFoldDB" id="A0AAN6GGE0"/>
<feature type="transmembrane region" description="Helical" evidence="2">
    <location>
        <begin position="271"/>
        <end position="293"/>
    </location>
</feature>
<protein>
    <submittedName>
        <fullName evidence="4">Uncharacterized protein</fullName>
    </submittedName>
</protein>
<feature type="compositionally biased region" description="Basic residues" evidence="1">
    <location>
        <begin position="26"/>
        <end position="35"/>
    </location>
</feature>
<comment type="caution">
    <text evidence="4">The sequence shown here is derived from an EMBL/GenBank/DDBJ whole genome shotgun (WGS) entry which is preliminary data.</text>
</comment>
<evidence type="ECO:0000256" key="1">
    <source>
        <dbReference type="SAM" id="MobiDB-lite"/>
    </source>
</evidence>